<keyword evidence="2" id="KW-0325">Glycoprotein</keyword>
<protein>
    <submittedName>
        <fullName evidence="4">Uncharacterized protein</fullName>
    </submittedName>
</protein>
<dbReference type="PANTHER" id="PTHR43383">
    <property type="entry name" value="NODULIN 6"/>
    <property type="match status" value="1"/>
</dbReference>
<dbReference type="InterPro" id="IPR032466">
    <property type="entry name" value="Metal_Hydrolase"/>
</dbReference>
<dbReference type="GO" id="GO:0008168">
    <property type="term" value="F:methyltransferase activity"/>
    <property type="evidence" value="ECO:0007669"/>
    <property type="project" value="UniProtKB-KW"/>
</dbReference>
<comment type="caution">
    <text evidence="4">The sequence shown here is derived from an EMBL/GenBank/DDBJ whole genome shotgun (WGS) entry which is preliminary data.</text>
</comment>
<keyword evidence="3" id="KW-0472">Membrane</keyword>
<keyword evidence="1" id="KW-0489">Methyltransferase</keyword>
<evidence type="ECO:0000256" key="2">
    <source>
        <dbReference type="ARBA" id="ARBA00023180"/>
    </source>
</evidence>
<reference evidence="4 5" key="1">
    <citation type="journal article" date="2017" name="Nat. Commun.">
        <title>Genome assembly with in vitro proximity ligation data and whole-genome triplication in lettuce.</title>
        <authorList>
            <person name="Reyes-Chin-Wo S."/>
            <person name="Wang Z."/>
            <person name="Yang X."/>
            <person name="Kozik A."/>
            <person name="Arikit S."/>
            <person name="Song C."/>
            <person name="Xia L."/>
            <person name="Froenicke L."/>
            <person name="Lavelle D.O."/>
            <person name="Truco M.J."/>
            <person name="Xia R."/>
            <person name="Zhu S."/>
            <person name="Xu C."/>
            <person name="Xu H."/>
            <person name="Xu X."/>
            <person name="Cox K."/>
            <person name="Korf I."/>
            <person name="Meyers B.C."/>
            <person name="Michelmore R.W."/>
        </authorList>
    </citation>
    <scope>NUCLEOTIDE SEQUENCE [LARGE SCALE GENOMIC DNA]</scope>
    <source>
        <strain evidence="5">cv. Salinas</strain>
        <tissue evidence="4">Seedlings</tissue>
    </source>
</reference>
<dbReference type="Pfam" id="PF03141">
    <property type="entry name" value="Methyltransf_29"/>
    <property type="match status" value="1"/>
</dbReference>
<dbReference type="SUPFAM" id="SSF51556">
    <property type="entry name" value="Metallo-dependent hydrolases"/>
    <property type="match status" value="1"/>
</dbReference>
<keyword evidence="1" id="KW-0808">Transferase</keyword>
<dbReference type="AlphaFoldDB" id="A0A9R1VCC2"/>
<evidence type="ECO:0000256" key="3">
    <source>
        <dbReference type="SAM" id="Phobius"/>
    </source>
</evidence>
<dbReference type="EMBL" id="NBSK02000005">
    <property type="protein sequence ID" value="KAJ0203716.1"/>
    <property type="molecule type" value="Genomic_DNA"/>
</dbReference>
<dbReference type="GO" id="GO:0032259">
    <property type="term" value="P:methylation"/>
    <property type="evidence" value="ECO:0007669"/>
    <property type="project" value="UniProtKB-KW"/>
</dbReference>
<organism evidence="4 5">
    <name type="scientific">Lactuca sativa</name>
    <name type="common">Garden lettuce</name>
    <dbReference type="NCBI Taxonomy" id="4236"/>
    <lineage>
        <taxon>Eukaryota</taxon>
        <taxon>Viridiplantae</taxon>
        <taxon>Streptophyta</taxon>
        <taxon>Embryophyta</taxon>
        <taxon>Tracheophyta</taxon>
        <taxon>Spermatophyta</taxon>
        <taxon>Magnoliopsida</taxon>
        <taxon>eudicotyledons</taxon>
        <taxon>Gunneridae</taxon>
        <taxon>Pentapetalae</taxon>
        <taxon>asterids</taxon>
        <taxon>campanulids</taxon>
        <taxon>Asterales</taxon>
        <taxon>Asteraceae</taxon>
        <taxon>Cichorioideae</taxon>
        <taxon>Cichorieae</taxon>
        <taxon>Lactucinae</taxon>
        <taxon>Lactuca</taxon>
    </lineage>
</organism>
<dbReference type="Gene3D" id="3.20.20.140">
    <property type="entry name" value="Metal-dependent hydrolases"/>
    <property type="match status" value="1"/>
</dbReference>
<evidence type="ECO:0000256" key="1">
    <source>
        <dbReference type="ARBA" id="ARBA00022603"/>
    </source>
</evidence>
<name>A0A9R1VCC2_LACSA</name>
<sequence length="310" mass="35133">MLHASHPFSREASHLASIYHQVYLDFGLAIPKLSVHGMISTVKELLELAPIKKVMFSTDGYAFPETFYLGAKRALEVVFSVLRDACNEGDLSIREALEAVTDIFSENSKKIYKIDSDATSRVLRHVFDTLKNSNNQELNSTQQEIVLVRVLWIDASRQHRCRHALTYFATDIGFVLYLFDIAIIGGKPLLKLNKILSPGGVFICSATPVNRDDERDKKKVVAKSFDSSGIGLVIYEKPVSSSYCESRKVNNPHVCDEDAHAKTSRYMTSFFYHHHHHDNHHLHFCVGIHPLMVVFQESQQQPHESNYTTA</sequence>
<keyword evidence="3" id="KW-1133">Transmembrane helix</keyword>
<dbReference type="PANTHER" id="PTHR43383:SF2">
    <property type="entry name" value="AMIDOHYDROLASE 2 FAMILY PROTEIN"/>
    <property type="match status" value="1"/>
</dbReference>
<keyword evidence="3" id="KW-0812">Transmembrane</keyword>
<evidence type="ECO:0000313" key="4">
    <source>
        <dbReference type="EMBL" id="KAJ0203716.1"/>
    </source>
</evidence>
<accession>A0A9R1VCC2</accession>
<dbReference type="Proteomes" id="UP000235145">
    <property type="component" value="Unassembled WGS sequence"/>
</dbReference>
<evidence type="ECO:0000313" key="5">
    <source>
        <dbReference type="Proteomes" id="UP000235145"/>
    </source>
</evidence>
<gene>
    <name evidence="4" type="ORF">LSAT_V11C500243700</name>
</gene>
<dbReference type="InterPro" id="IPR004159">
    <property type="entry name" value="Put_SAM_MeTrfase"/>
</dbReference>
<keyword evidence="5" id="KW-1185">Reference proteome</keyword>
<proteinExistence type="predicted"/>
<feature type="transmembrane region" description="Helical" evidence="3">
    <location>
        <begin position="164"/>
        <end position="184"/>
    </location>
</feature>